<gene>
    <name evidence="1" type="ORF">EVAR_96142_1</name>
</gene>
<name>A0A4C1VIX5_EUMVA</name>
<sequence length="113" mass="12740">MPMRVITLCSAQNLAQRLTYTNKTWKDFLLSCVSTSIGNETIVLTIKPKSSALPCRFSARRADRGRRVAFTTMRWPAFALARREYQSMRKFESHVEVETIYSSLGTAKAAASS</sequence>
<dbReference type="EMBL" id="BGZK01000351">
    <property type="protein sequence ID" value="GBP38540.1"/>
    <property type="molecule type" value="Genomic_DNA"/>
</dbReference>
<dbReference type="AlphaFoldDB" id="A0A4C1VIX5"/>
<accession>A0A4C1VIX5</accession>
<proteinExistence type="predicted"/>
<protein>
    <submittedName>
        <fullName evidence="1">Uncharacterized protein</fullName>
    </submittedName>
</protein>
<organism evidence="1 2">
    <name type="scientific">Eumeta variegata</name>
    <name type="common">Bagworm moth</name>
    <name type="synonym">Eumeta japonica</name>
    <dbReference type="NCBI Taxonomy" id="151549"/>
    <lineage>
        <taxon>Eukaryota</taxon>
        <taxon>Metazoa</taxon>
        <taxon>Ecdysozoa</taxon>
        <taxon>Arthropoda</taxon>
        <taxon>Hexapoda</taxon>
        <taxon>Insecta</taxon>
        <taxon>Pterygota</taxon>
        <taxon>Neoptera</taxon>
        <taxon>Endopterygota</taxon>
        <taxon>Lepidoptera</taxon>
        <taxon>Glossata</taxon>
        <taxon>Ditrysia</taxon>
        <taxon>Tineoidea</taxon>
        <taxon>Psychidae</taxon>
        <taxon>Oiketicinae</taxon>
        <taxon>Eumeta</taxon>
    </lineage>
</organism>
<keyword evidence="2" id="KW-1185">Reference proteome</keyword>
<comment type="caution">
    <text evidence="1">The sequence shown here is derived from an EMBL/GenBank/DDBJ whole genome shotgun (WGS) entry which is preliminary data.</text>
</comment>
<evidence type="ECO:0000313" key="1">
    <source>
        <dbReference type="EMBL" id="GBP38540.1"/>
    </source>
</evidence>
<reference evidence="1 2" key="1">
    <citation type="journal article" date="2019" name="Commun. Biol.">
        <title>The bagworm genome reveals a unique fibroin gene that provides high tensile strength.</title>
        <authorList>
            <person name="Kono N."/>
            <person name="Nakamura H."/>
            <person name="Ohtoshi R."/>
            <person name="Tomita M."/>
            <person name="Numata K."/>
            <person name="Arakawa K."/>
        </authorList>
    </citation>
    <scope>NUCLEOTIDE SEQUENCE [LARGE SCALE GENOMIC DNA]</scope>
</reference>
<evidence type="ECO:0000313" key="2">
    <source>
        <dbReference type="Proteomes" id="UP000299102"/>
    </source>
</evidence>
<dbReference type="Proteomes" id="UP000299102">
    <property type="component" value="Unassembled WGS sequence"/>
</dbReference>